<dbReference type="SUPFAM" id="SSF53474">
    <property type="entry name" value="alpha/beta-Hydrolases"/>
    <property type="match status" value="1"/>
</dbReference>
<dbReference type="InterPro" id="IPR029058">
    <property type="entry name" value="AB_hydrolase_fold"/>
</dbReference>
<dbReference type="GO" id="GO:0015031">
    <property type="term" value="P:protein transport"/>
    <property type="evidence" value="ECO:0007669"/>
    <property type="project" value="InterPro"/>
</dbReference>
<protein>
    <submittedName>
        <fullName evidence="1">Accessory Sec system protein Asp2</fullName>
    </submittedName>
</protein>
<name>A0A3Q8CDR9_9LACO</name>
<dbReference type="Proteomes" id="UP000324497">
    <property type="component" value="Chromosome"/>
</dbReference>
<dbReference type="NCBIfam" id="TIGR03712">
    <property type="entry name" value="acc_sec_asp2"/>
    <property type="match status" value="1"/>
</dbReference>
<evidence type="ECO:0000313" key="2">
    <source>
        <dbReference type="Proteomes" id="UP000324497"/>
    </source>
</evidence>
<dbReference type="EMBL" id="CP018180">
    <property type="protein sequence ID" value="AUJ32976.1"/>
    <property type="molecule type" value="Genomic_DNA"/>
</dbReference>
<dbReference type="AlphaFoldDB" id="A0A3Q8CDR9"/>
<proteinExistence type="predicted"/>
<accession>A0A3Q8CDR9</accession>
<dbReference type="Pfam" id="PF16929">
    <property type="entry name" value="Asp2"/>
    <property type="match status" value="1"/>
</dbReference>
<dbReference type="KEGG" id="lng:BSQ50_10750"/>
<dbReference type="InterPro" id="IPR022267">
    <property type="entry name" value="Asp2"/>
</dbReference>
<keyword evidence="2" id="KW-1185">Reference proteome</keyword>
<organism evidence="1 2">
    <name type="scientific">Liquorilactobacillus nagelii</name>
    <dbReference type="NCBI Taxonomy" id="82688"/>
    <lineage>
        <taxon>Bacteria</taxon>
        <taxon>Bacillati</taxon>
        <taxon>Bacillota</taxon>
        <taxon>Bacilli</taxon>
        <taxon>Lactobacillales</taxon>
        <taxon>Lactobacillaceae</taxon>
        <taxon>Liquorilactobacillus</taxon>
    </lineage>
</organism>
<sequence>MNPQKISVLQVGVSDWSKKFSLPDQLKWNFITVEKAQKKLLLKDGFKPRVLMLTDLEQLDDLNETIRKIAPVYAVLYPQEQKLISPKIVDFLKNKRAVAVSLKDPTKLLKKIALSFFDNQSGIKLGVNNIEINPAFNGTQTYHGNSSLELDSNYGSEYRPLVYWRNSMYVDPGKRVEVWLEYLKEESVNLKLQFFETANGSTENEQPTWTLSEQQLQQPEILERTHNEKNGSYLNAVLWIKGQGKIEISSLHFRWSRYEFGNLIVGGQRMVDRFRQEFFYYFDPGDLKPPLNVYFAGYRSLEGFEGYGMLKKLGAPFLLFTDPRLEGGNFYIGSQEYEQKLLGVIKKVVAELGFTQQQIILSGISMGTFAALYYGSFLKAHAIILGKPLINLGLIAENNRLLRPQEFDTSLDILMSGKAKGSSSKDLNHYIWRKLLQGNFKETVIAAAYMKNDDYDGLAFKQLVHQLQPQQVKILGKGWIGRHNDNTPAIISWFLNQYNYFLRNDFERNNYE</sequence>
<dbReference type="RefSeq" id="WP_148127195.1">
    <property type="nucleotide sequence ID" value="NZ_CP018180.1"/>
</dbReference>
<evidence type="ECO:0000313" key="1">
    <source>
        <dbReference type="EMBL" id="AUJ32976.1"/>
    </source>
</evidence>
<gene>
    <name evidence="1" type="ORF">BSQ50_10750</name>
</gene>
<reference evidence="1 2" key="1">
    <citation type="submission" date="2016-11" db="EMBL/GenBank/DDBJ databases">
        <title>Interaction between Lactobacillus species and yeast in water kefir.</title>
        <authorList>
            <person name="Behr J."/>
            <person name="Xu D."/>
            <person name="Vogel R.F."/>
        </authorList>
    </citation>
    <scope>NUCLEOTIDE SEQUENCE [LARGE SCALE GENOMIC DNA]</scope>
    <source>
        <strain evidence="1 2">TMW 1.1827</strain>
    </source>
</reference>